<evidence type="ECO:0000256" key="1">
    <source>
        <dbReference type="SAM" id="SignalP"/>
    </source>
</evidence>
<dbReference type="InParanoid" id="A0A420WFP4"/>
<organism evidence="2 3">
    <name type="scientific">Litorimonas taeanensis</name>
    <dbReference type="NCBI Taxonomy" id="568099"/>
    <lineage>
        <taxon>Bacteria</taxon>
        <taxon>Pseudomonadati</taxon>
        <taxon>Pseudomonadota</taxon>
        <taxon>Alphaproteobacteria</taxon>
        <taxon>Maricaulales</taxon>
        <taxon>Robiginitomaculaceae</taxon>
    </lineage>
</organism>
<gene>
    <name evidence="2" type="ORF">DES40_2591</name>
</gene>
<dbReference type="SUPFAM" id="SSF56925">
    <property type="entry name" value="OMPA-like"/>
    <property type="match status" value="1"/>
</dbReference>
<dbReference type="EMBL" id="RBII01000002">
    <property type="protein sequence ID" value="RKQ69782.1"/>
    <property type="molecule type" value="Genomic_DNA"/>
</dbReference>
<comment type="caution">
    <text evidence="2">The sequence shown here is derived from an EMBL/GenBank/DDBJ whole genome shotgun (WGS) entry which is preliminary data.</text>
</comment>
<name>A0A420WFP4_9PROT</name>
<feature type="chain" id="PRO_5019087824" description="Outer membrane protein with beta-barrel domain" evidence="1">
    <location>
        <begin position="20"/>
        <end position="274"/>
    </location>
</feature>
<keyword evidence="3" id="KW-1185">Reference proteome</keyword>
<evidence type="ECO:0008006" key="4">
    <source>
        <dbReference type="Google" id="ProtNLM"/>
    </source>
</evidence>
<dbReference type="InterPro" id="IPR011250">
    <property type="entry name" value="OMP/PagP_B-barrel"/>
</dbReference>
<dbReference type="AlphaFoldDB" id="A0A420WFP4"/>
<evidence type="ECO:0000313" key="2">
    <source>
        <dbReference type="EMBL" id="RKQ69782.1"/>
    </source>
</evidence>
<dbReference type="OrthoDB" id="7629748at2"/>
<dbReference type="PROSITE" id="PS51257">
    <property type="entry name" value="PROKAR_LIPOPROTEIN"/>
    <property type="match status" value="1"/>
</dbReference>
<accession>A0A420WFP4</accession>
<dbReference type="RefSeq" id="WP_147405917.1">
    <property type="nucleotide sequence ID" value="NZ_RBII01000002.1"/>
</dbReference>
<dbReference type="Proteomes" id="UP000282211">
    <property type="component" value="Unassembled WGS sequence"/>
</dbReference>
<dbReference type="Gene3D" id="2.40.160.20">
    <property type="match status" value="1"/>
</dbReference>
<sequence>MRILLLGAATVALSGCSFLGLGGGKNYDHHDANTGYYGTEPSHNTCASGQCLSRWNIEGGLGIGADVSGDIVSGSNVAAAGTFNDVSFNDAYNPAFRGEAGVSYALNPNRKVTATGFYSKAESSGTRDLGTLAGPAGNLNGELTDLETYGAELGLRQYFKPQQGWLLKSYRPYVEGRVGATHNNDVALTNLTTGGAAYAPGDIALYDSGWNAHAAGLAGVEVPLSKYSTLALETGVRYTQKFDQSSATPAAFNGINDGDARIVVPVTLRGRYRF</sequence>
<reference evidence="2 3" key="1">
    <citation type="submission" date="2018-10" db="EMBL/GenBank/DDBJ databases">
        <title>Genomic Encyclopedia of Type Strains, Phase IV (KMG-IV): sequencing the most valuable type-strain genomes for metagenomic binning, comparative biology and taxonomic classification.</title>
        <authorList>
            <person name="Goeker M."/>
        </authorList>
    </citation>
    <scope>NUCLEOTIDE SEQUENCE [LARGE SCALE GENOMIC DNA]</scope>
    <source>
        <strain evidence="2 3">DSM 22008</strain>
    </source>
</reference>
<keyword evidence="1" id="KW-0732">Signal</keyword>
<protein>
    <recommendedName>
        <fullName evidence="4">Outer membrane protein with beta-barrel domain</fullName>
    </recommendedName>
</protein>
<proteinExistence type="predicted"/>
<evidence type="ECO:0000313" key="3">
    <source>
        <dbReference type="Proteomes" id="UP000282211"/>
    </source>
</evidence>
<feature type="signal peptide" evidence="1">
    <location>
        <begin position="1"/>
        <end position="19"/>
    </location>
</feature>